<dbReference type="OrthoDB" id="9784397at2"/>
<evidence type="ECO:0000259" key="4">
    <source>
        <dbReference type="PROSITE" id="PS50109"/>
    </source>
</evidence>
<dbReference type="InterPro" id="IPR000595">
    <property type="entry name" value="cNMP-bd_dom"/>
</dbReference>
<dbReference type="Pfam" id="PF00027">
    <property type="entry name" value="cNMP_binding"/>
    <property type="match status" value="1"/>
</dbReference>
<dbReference type="PROSITE" id="PS50042">
    <property type="entry name" value="CNMP_BINDING_3"/>
    <property type="match status" value="1"/>
</dbReference>
<dbReference type="STRING" id="1198114.AciX9_1188"/>
<evidence type="ECO:0000313" key="5">
    <source>
        <dbReference type="EMBL" id="ADW68251.1"/>
    </source>
</evidence>
<dbReference type="EMBL" id="CP002480">
    <property type="protein sequence ID" value="ADW68251.1"/>
    <property type="molecule type" value="Genomic_DNA"/>
</dbReference>
<keyword evidence="5" id="KW-0418">Kinase</keyword>
<dbReference type="InterPro" id="IPR004358">
    <property type="entry name" value="Sig_transdc_His_kin-like_C"/>
</dbReference>
<dbReference type="PANTHER" id="PTHR43065">
    <property type="entry name" value="SENSOR HISTIDINE KINASE"/>
    <property type="match status" value="1"/>
</dbReference>
<dbReference type="InterPro" id="IPR003594">
    <property type="entry name" value="HATPase_dom"/>
</dbReference>
<dbReference type="eggNOG" id="COG4191">
    <property type="taxonomic scope" value="Bacteria"/>
</dbReference>
<dbReference type="Gene3D" id="2.60.120.10">
    <property type="entry name" value="Jelly Rolls"/>
    <property type="match status" value="1"/>
</dbReference>
<dbReference type="InterPro" id="IPR036890">
    <property type="entry name" value="HATPase_C_sf"/>
</dbReference>
<dbReference type="Pfam" id="PF02518">
    <property type="entry name" value="HATPase_c"/>
    <property type="match status" value="1"/>
</dbReference>
<dbReference type="KEGG" id="acm:AciX9_1188"/>
<dbReference type="PANTHER" id="PTHR43065:SF48">
    <property type="entry name" value="HISTIDINE KINASE"/>
    <property type="match status" value="1"/>
</dbReference>
<dbReference type="PROSITE" id="PS50109">
    <property type="entry name" value="HIS_KIN"/>
    <property type="match status" value="1"/>
</dbReference>
<sequence>MNKQMETTVGTLSAETIAKLHRAPILESLTDETMHCLDGAHTLLLKPDDVLIRQGELKRVFWILLEGSLRVSQAGPKGHELTVHTHEAGAAFGEVFLLANIASTYSLRAVDECELLELDEEQFWALMMSCPLVRRAILGNMALRLQKMQGMIFQQEKMAALGTMAAGLMHELNNPGAAARRASSQLRENLTRMHRLTQKWSRTELTQEQKQCMFELQEYALSAKEKVALNSLEQSDAEEKLAEWMEENSVEDAWKMAPSLVAMGMHSEDLECARRSFAGETFPDALNWLEAMVSSMRLVGSIEESIGRVSDLVMAVKSYAYEGRGQTQTIDINKSIHATLVMLGHKLREKQLVIEKNMAPDLPILQTDCQGLNQIWTNLIDNAIDASFEHGTVKVKTWAEPGADGQTELCIRIEDNGSGIPLESQPKVFDPFYTTKAAGVGTGLGLGIVYKIVEQFGGKIWFSSTPGETVFLVRLPNKA</sequence>
<reference evidence="6" key="1">
    <citation type="submission" date="2011-01" db="EMBL/GenBank/DDBJ databases">
        <title>Complete sequence of chromosome of Acidobacterium sp. MP5ACTX9.</title>
        <authorList>
            <consortium name="US DOE Joint Genome Institute"/>
            <person name="Lucas S."/>
            <person name="Copeland A."/>
            <person name="Lapidus A."/>
            <person name="Cheng J.-F."/>
            <person name="Goodwin L."/>
            <person name="Pitluck S."/>
            <person name="Teshima H."/>
            <person name="Detter J.C."/>
            <person name="Han C."/>
            <person name="Tapia R."/>
            <person name="Land M."/>
            <person name="Hauser L."/>
            <person name="Kyrpides N."/>
            <person name="Ivanova N."/>
            <person name="Ovchinnikova G."/>
            <person name="Pagani I."/>
            <person name="Rawat S.R."/>
            <person name="Mannisto M."/>
            <person name="Haggblom M.M."/>
            <person name="Woyke T."/>
        </authorList>
    </citation>
    <scope>NUCLEOTIDE SEQUENCE [LARGE SCALE GENOMIC DNA]</scope>
    <source>
        <strain evidence="6">MP5ACTX9</strain>
    </source>
</reference>
<dbReference type="HOGENOM" id="CLU_000445_114_81_0"/>
<dbReference type="Gene3D" id="3.30.565.10">
    <property type="entry name" value="Histidine kinase-like ATPase, C-terminal domain"/>
    <property type="match status" value="1"/>
</dbReference>
<dbReference type="EC" id="2.7.13.3" evidence="2"/>
<dbReference type="SMART" id="SM00387">
    <property type="entry name" value="HATPase_c"/>
    <property type="match status" value="1"/>
</dbReference>
<dbReference type="GO" id="GO:0004673">
    <property type="term" value="F:protein histidine kinase activity"/>
    <property type="evidence" value="ECO:0007669"/>
    <property type="project" value="UniProtKB-EC"/>
</dbReference>
<dbReference type="Gene3D" id="1.10.287.130">
    <property type="match status" value="1"/>
</dbReference>
<dbReference type="InterPro" id="IPR005467">
    <property type="entry name" value="His_kinase_dom"/>
</dbReference>
<dbReference type="InterPro" id="IPR018490">
    <property type="entry name" value="cNMP-bd_dom_sf"/>
</dbReference>
<comment type="catalytic activity">
    <reaction evidence="1">
        <text>ATP + protein L-histidine = ADP + protein N-phospho-L-histidine.</text>
        <dbReference type="EC" id="2.7.13.3"/>
    </reaction>
</comment>
<feature type="domain" description="Histidine kinase" evidence="4">
    <location>
        <begin position="302"/>
        <end position="479"/>
    </location>
</feature>
<dbReference type="Proteomes" id="UP000000343">
    <property type="component" value="Chromosome"/>
</dbReference>
<dbReference type="AlphaFoldDB" id="E8X4C4"/>
<organism evidence="6">
    <name type="scientific">Granulicella tundricola (strain ATCC BAA-1859 / DSM 23138 / MP5ACTX9)</name>
    <dbReference type="NCBI Taxonomy" id="1198114"/>
    <lineage>
        <taxon>Bacteria</taxon>
        <taxon>Pseudomonadati</taxon>
        <taxon>Acidobacteriota</taxon>
        <taxon>Terriglobia</taxon>
        <taxon>Terriglobales</taxon>
        <taxon>Acidobacteriaceae</taxon>
        <taxon>Granulicella</taxon>
    </lineage>
</organism>
<name>E8X4C4_GRATM</name>
<dbReference type="SMART" id="SM00100">
    <property type="entry name" value="cNMP"/>
    <property type="match status" value="1"/>
</dbReference>
<dbReference type="SUPFAM" id="SSF51206">
    <property type="entry name" value="cAMP-binding domain-like"/>
    <property type="match status" value="1"/>
</dbReference>
<dbReference type="PRINTS" id="PR00344">
    <property type="entry name" value="BCTRLSENSOR"/>
</dbReference>
<keyword evidence="5" id="KW-0808">Transferase</keyword>
<evidence type="ECO:0000256" key="2">
    <source>
        <dbReference type="ARBA" id="ARBA00012438"/>
    </source>
</evidence>
<gene>
    <name evidence="5" type="ordered locus">AciX9_1188</name>
</gene>
<protein>
    <recommendedName>
        <fullName evidence="2">histidine kinase</fullName>
        <ecNumber evidence="2">2.7.13.3</ecNumber>
    </recommendedName>
</protein>
<dbReference type="eggNOG" id="COG0664">
    <property type="taxonomic scope" value="Bacteria"/>
</dbReference>
<keyword evidence="6" id="KW-1185">Reference proteome</keyword>
<dbReference type="SUPFAM" id="SSF55874">
    <property type="entry name" value="ATPase domain of HSP90 chaperone/DNA topoisomerase II/histidine kinase"/>
    <property type="match status" value="1"/>
</dbReference>
<evidence type="ECO:0000256" key="1">
    <source>
        <dbReference type="ARBA" id="ARBA00000085"/>
    </source>
</evidence>
<evidence type="ECO:0000259" key="3">
    <source>
        <dbReference type="PROSITE" id="PS50042"/>
    </source>
</evidence>
<dbReference type="InterPro" id="IPR014710">
    <property type="entry name" value="RmlC-like_jellyroll"/>
</dbReference>
<feature type="domain" description="Cyclic nucleotide-binding" evidence="3">
    <location>
        <begin position="13"/>
        <end position="144"/>
    </location>
</feature>
<proteinExistence type="predicted"/>
<evidence type="ECO:0000313" key="6">
    <source>
        <dbReference type="Proteomes" id="UP000000343"/>
    </source>
</evidence>
<dbReference type="CDD" id="cd00038">
    <property type="entry name" value="CAP_ED"/>
    <property type="match status" value="1"/>
</dbReference>
<dbReference type="PaxDb" id="1198114-AciX9_1188"/>
<accession>E8X4C4</accession>